<proteinExistence type="predicted"/>
<evidence type="ECO:0000313" key="1">
    <source>
        <dbReference type="EMBL" id="CAK5266056.1"/>
    </source>
</evidence>
<accession>A0AAD2GYP0</accession>
<feature type="non-terminal residue" evidence="1">
    <location>
        <position position="77"/>
    </location>
</feature>
<keyword evidence="2" id="KW-1185">Reference proteome</keyword>
<gene>
    <name evidence="1" type="ORF">MYCIT1_LOCUS7543</name>
</gene>
<organism evidence="1 2">
    <name type="scientific">Mycena citricolor</name>
    <dbReference type="NCBI Taxonomy" id="2018698"/>
    <lineage>
        <taxon>Eukaryota</taxon>
        <taxon>Fungi</taxon>
        <taxon>Dikarya</taxon>
        <taxon>Basidiomycota</taxon>
        <taxon>Agaricomycotina</taxon>
        <taxon>Agaricomycetes</taxon>
        <taxon>Agaricomycetidae</taxon>
        <taxon>Agaricales</taxon>
        <taxon>Marasmiineae</taxon>
        <taxon>Mycenaceae</taxon>
        <taxon>Mycena</taxon>
    </lineage>
</organism>
<evidence type="ECO:0000313" key="2">
    <source>
        <dbReference type="Proteomes" id="UP001295794"/>
    </source>
</evidence>
<protein>
    <submittedName>
        <fullName evidence="1">Uncharacterized protein</fullName>
    </submittedName>
</protein>
<name>A0AAD2GYP0_9AGAR</name>
<sequence>SRPGHGGLLSIRKINAQPDDSQKARPLLKNLIWDGVLGHCEPLLLDKSDTSILNNRPMKRRWRLKFAAALPLFWSKV</sequence>
<dbReference type="AlphaFoldDB" id="A0AAD2GYP0"/>
<dbReference type="EMBL" id="CAVNYO010000105">
    <property type="protein sequence ID" value="CAK5266056.1"/>
    <property type="molecule type" value="Genomic_DNA"/>
</dbReference>
<reference evidence="1" key="1">
    <citation type="submission" date="2023-11" db="EMBL/GenBank/DDBJ databases">
        <authorList>
            <person name="De Vega J J."/>
            <person name="De Vega J J."/>
        </authorList>
    </citation>
    <scope>NUCLEOTIDE SEQUENCE</scope>
</reference>
<dbReference type="Proteomes" id="UP001295794">
    <property type="component" value="Unassembled WGS sequence"/>
</dbReference>
<comment type="caution">
    <text evidence="1">The sequence shown here is derived from an EMBL/GenBank/DDBJ whole genome shotgun (WGS) entry which is preliminary data.</text>
</comment>